<accession>A0ABW8VUC7</accession>
<feature type="transmembrane region" description="Helical" evidence="1">
    <location>
        <begin position="20"/>
        <end position="45"/>
    </location>
</feature>
<comment type="caution">
    <text evidence="3">The sequence shown here is derived from an EMBL/GenBank/DDBJ whole genome shotgun (WGS) entry which is preliminary data.</text>
</comment>
<reference evidence="3 4" key="1">
    <citation type="submission" date="2024-12" db="EMBL/GenBank/DDBJ databases">
        <authorList>
            <person name="Li X."/>
            <person name="Zhang D."/>
        </authorList>
    </citation>
    <scope>NUCLEOTIDE SEQUENCE [LARGE SCALE GENOMIC DNA]</scope>
    <source>
        <strain evidence="3 4">JCM19602</strain>
    </source>
</reference>
<sequence length="129" mass="14117">MKKLFKKHVQNEKGSQAIEFLAMFPLVILGMLIIWQVALIAYSIVVAESAARDGARAAAIHDENWEQVARNSAFGIHVAGITGGPGNEEARVEVQVKAPVISLPLIHEMEFDFTADAVMPMEEKADSDE</sequence>
<dbReference type="EMBL" id="JBJOSA010000023">
    <property type="protein sequence ID" value="MFL8938833.1"/>
    <property type="molecule type" value="Genomic_DNA"/>
</dbReference>
<dbReference type="RefSeq" id="WP_411160375.1">
    <property type="nucleotide sequence ID" value="NZ_JBJOSA010000023.1"/>
</dbReference>
<evidence type="ECO:0000259" key="2">
    <source>
        <dbReference type="Pfam" id="PF07811"/>
    </source>
</evidence>
<dbReference type="Proteomes" id="UP001628668">
    <property type="component" value="Unassembled WGS sequence"/>
</dbReference>
<gene>
    <name evidence="3" type="ORF">ACKA06_18775</name>
</gene>
<keyword evidence="1" id="KW-0472">Membrane</keyword>
<evidence type="ECO:0000313" key="3">
    <source>
        <dbReference type="EMBL" id="MFL8938833.1"/>
    </source>
</evidence>
<organism evidence="3 4">
    <name type="scientific">Rossellomorea oryzaecorticis</name>
    <dbReference type="NCBI Taxonomy" id="1396505"/>
    <lineage>
        <taxon>Bacteria</taxon>
        <taxon>Bacillati</taxon>
        <taxon>Bacillota</taxon>
        <taxon>Bacilli</taxon>
        <taxon>Bacillales</taxon>
        <taxon>Bacillaceae</taxon>
        <taxon>Rossellomorea</taxon>
    </lineage>
</organism>
<evidence type="ECO:0000313" key="4">
    <source>
        <dbReference type="Proteomes" id="UP001628668"/>
    </source>
</evidence>
<keyword evidence="4" id="KW-1185">Reference proteome</keyword>
<name>A0ABW8VUC7_9BACI</name>
<keyword evidence="1" id="KW-0812">Transmembrane</keyword>
<evidence type="ECO:0000256" key="1">
    <source>
        <dbReference type="SAM" id="Phobius"/>
    </source>
</evidence>
<dbReference type="Pfam" id="PF07811">
    <property type="entry name" value="TadE"/>
    <property type="match status" value="1"/>
</dbReference>
<keyword evidence="1" id="KW-1133">Transmembrane helix</keyword>
<dbReference type="InterPro" id="IPR012495">
    <property type="entry name" value="TadE-like_dom"/>
</dbReference>
<proteinExistence type="predicted"/>
<protein>
    <submittedName>
        <fullName evidence="3">TadE/TadG family type IV pilus assembly protein</fullName>
    </submittedName>
</protein>
<feature type="domain" description="TadE-like" evidence="2">
    <location>
        <begin position="14"/>
        <end position="56"/>
    </location>
</feature>